<keyword evidence="2" id="KW-1185">Reference proteome</keyword>
<proteinExistence type="predicted"/>
<reference evidence="1" key="2">
    <citation type="submission" date="2020-09" db="EMBL/GenBank/DDBJ databases">
        <authorList>
            <person name="Sun Q."/>
            <person name="Kim S."/>
        </authorList>
    </citation>
    <scope>NUCLEOTIDE SEQUENCE</scope>
    <source>
        <strain evidence="1">KCTC 12711</strain>
    </source>
</reference>
<protein>
    <recommendedName>
        <fullName evidence="3">Sulfotransferase family protein</fullName>
    </recommendedName>
</protein>
<dbReference type="AlphaFoldDB" id="A0A918VT11"/>
<evidence type="ECO:0000313" key="1">
    <source>
        <dbReference type="EMBL" id="GHA20359.1"/>
    </source>
</evidence>
<reference evidence="1" key="1">
    <citation type="journal article" date="2014" name="Int. J. Syst. Evol. Microbiol.">
        <title>Complete genome sequence of Corynebacterium casei LMG S-19264T (=DSM 44701T), isolated from a smear-ripened cheese.</title>
        <authorList>
            <consortium name="US DOE Joint Genome Institute (JGI-PGF)"/>
            <person name="Walter F."/>
            <person name="Albersmeier A."/>
            <person name="Kalinowski J."/>
            <person name="Ruckert C."/>
        </authorList>
    </citation>
    <scope>NUCLEOTIDE SEQUENCE</scope>
    <source>
        <strain evidence="1">KCTC 12711</strain>
    </source>
</reference>
<evidence type="ECO:0000313" key="2">
    <source>
        <dbReference type="Proteomes" id="UP000614811"/>
    </source>
</evidence>
<dbReference type="EMBL" id="BMXA01000008">
    <property type="protein sequence ID" value="GHA20359.1"/>
    <property type="molecule type" value="Genomic_DNA"/>
</dbReference>
<name>A0A918VT11_9GAMM</name>
<dbReference type="Proteomes" id="UP000614811">
    <property type="component" value="Unassembled WGS sequence"/>
</dbReference>
<gene>
    <name evidence="1" type="ORF">GCM10008090_32980</name>
</gene>
<dbReference type="Gene3D" id="3.40.50.300">
    <property type="entry name" value="P-loop containing nucleotide triphosphate hydrolases"/>
    <property type="match status" value="1"/>
</dbReference>
<dbReference type="InterPro" id="IPR027417">
    <property type="entry name" value="P-loop_NTPase"/>
</dbReference>
<organism evidence="1 2">
    <name type="scientific">Arenicella chitinivorans</name>
    <dbReference type="NCBI Taxonomy" id="1329800"/>
    <lineage>
        <taxon>Bacteria</taxon>
        <taxon>Pseudomonadati</taxon>
        <taxon>Pseudomonadota</taxon>
        <taxon>Gammaproteobacteria</taxon>
        <taxon>Arenicellales</taxon>
        <taxon>Arenicellaceae</taxon>
        <taxon>Arenicella</taxon>
    </lineage>
</organism>
<accession>A0A918VT11</accession>
<sequence>MSTAYRLVWFQHFHKAAGSSIVELAKMNGEQFWPNHNNGNPLDDSGNELELWEYSNQELASFVDLCEQKGVTFVATEWGAPDIEYLASDNRVVLVTCIRAPLERYVSNFYYDLHNGYTAARTLYDYEATRNRAFTASNYYCRVLADIKDCSIKISAAEFEIAASLLTKFDVCSRLEDGLDELSHSLSWSHKSVHSNRTSTSFSNLAKLLIRGKLKLSYLRLKYPKQKPSAEFVAYFDAANTWDTKLYRQISEFKKIGV</sequence>
<dbReference type="RefSeq" id="WP_189402811.1">
    <property type="nucleotide sequence ID" value="NZ_BMXA01000008.1"/>
</dbReference>
<evidence type="ECO:0008006" key="3">
    <source>
        <dbReference type="Google" id="ProtNLM"/>
    </source>
</evidence>
<comment type="caution">
    <text evidence="1">The sequence shown here is derived from an EMBL/GenBank/DDBJ whole genome shotgun (WGS) entry which is preliminary data.</text>
</comment>